<dbReference type="Proteomes" id="UP000058599">
    <property type="component" value="Chromosome"/>
</dbReference>
<feature type="domain" description="FecR protein" evidence="1">
    <location>
        <begin position="107"/>
        <end position="198"/>
    </location>
</feature>
<dbReference type="RefSeq" id="WP_172709621.1">
    <property type="nucleotide sequence ID" value="NZ_CP012199.1"/>
</dbReference>
<dbReference type="EMBL" id="CP012199">
    <property type="protein sequence ID" value="AMG73488.1"/>
    <property type="molecule type" value="Genomic_DNA"/>
</dbReference>
<evidence type="ECO:0000259" key="1">
    <source>
        <dbReference type="Pfam" id="PF04773"/>
    </source>
</evidence>
<evidence type="ECO:0000313" key="3">
    <source>
        <dbReference type="Proteomes" id="UP000058599"/>
    </source>
</evidence>
<keyword evidence="3" id="KW-1185">Reference proteome</keyword>
<reference evidence="2 3" key="1">
    <citation type="journal article" date="2016" name="BMC Genomics">
        <title>Genomic analysis of the nitrate-respiring Sphingopyxis granuli (formerly Sphingomonas macrogoltabida) strain TFA.</title>
        <authorList>
            <person name="Garcia-Romero I."/>
            <person name="Perez-Pulido A.J."/>
            <person name="Gonzalez-Flores Y.E."/>
            <person name="Reyes-Ramirez F."/>
            <person name="Santero E."/>
            <person name="Floriano B."/>
        </authorList>
    </citation>
    <scope>NUCLEOTIDE SEQUENCE [LARGE SCALE GENOMIC DNA]</scope>
    <source>
        <strain evidence="2 3">TFA</strain>
    </source>
</reference>
<proteinExistence type="predicted"/>
<evidence type="ECO:0000313" key="2">
    <source>
        <dbReference type="EMBL" id="AMG73488.1"/>
    </source>
</evidence>
<dbReference type="AlphaFoldDB" id="A0AA86GLF4"/>
<dbReference type="PIRSF" id="PIRSF018266">
    <property type="entry name" value="FecR"/>
    <property type="match status" value="1"/>
</dbReference>
<dbReference type="KEGG" id="sgi:SGRAN_1095"/>
<gene>
    <name evidence="2" type="ORF">SGRAN_1095</name>
</gene>
<dbReference type="GO" id="GO:0016989">
    <property type="term" value="F:sigma factor antagonist activity"/>
    <property type="evidence" value="ECO:0007669"/>
    <property type="project" value="TreeGrafter"/>
</dbReference>
<accession>A0AA86GLF4</accession>
<organism evidence="2 3">
    <name type="scientific">Sphingopyxis granuli</name>
    <dbReference type="NCBI Taxonomy" id="267128"/>
    <lineage>
        <taxon>Bacteria</taxon>
        <taxon>Pseudomonadati</taxon>
        <taxon>Pseudomonadota</taxon>
        <taxon>Alphaproteobacteria</taxon>
        <taxon>Sphingomonadales</taxon>
        <taxon>Sphingomonadaceae</taxon>
        <taxon>Sphingopyxis</taxon>
    </lineage>
</organism>
<dbReference type="InterPro" id="IPR006860">
    <property type="entry name" value="FecR"/>
</dbReference>
<dbReference type="PANTHER" id="PTHR30273">
    <property type="entry name" value="PERIPLASMIC SIGNAL SENSOR AND SIGMA FACTOR ACTIVATOR FECR-RELATED"/>
    <property type="match status" value="1"/>
</dbReference>
<name>A0AA86GLF4_9SPHN</name>
<protein>
    <submittedName>
        <fullName evidence="2">Fe2+-dicitrate sensor, membrane component</fullName>
    </submittedName>
</protein>
<dbReference type="Gene3D" id="2.60.120.1440">
    <property type="match status" value="1"/>
</dbReference>
<sequence>MSAGSGNGADIDARAAAWAVRSAERALDDREQRELDAWLTADSRHLGAYVRAQALWLDIDRAVALESGARRAVPPARARNWRPFAMAASLALVVLGGATAYDHLAGRVETGRSEVRHMVLEDGSTVTLNGDSAVQIRYDDKVRQVILRRGEASFEVAHNSKRPFVVRAEGLDVRAVGTEFVVGIGASGVEVTVEEGVVAVGGTASGSAAPRYIRRNEQFVAATTGPRKEVLDAADVERRIAWRKGLLVFNGQQLGDAAAEVNRYSDLRVTIDDPTLARAEFMGVFKLGDARAFAGAAASAFNGEVIRRGNELVLVRQQNSPSH</sequence>
<dbReference type="PANTHER" id="PTHR30273:SF2">
    <property type="entry name" value="PROTEIN FECR"/>
    <property type="match status" value="1"/>
</dbReference>
<dbReference type="Pfam" id="PF04773">
    <property type="entry name" value="FecR"/>
    <property type="match status" value="1"/>
</dbReference>
<dbReference type="InterPro" id="IPR012373">
    <property type="entry name" value="Ferrdict_sens_TM"/>
</dbReference>